<name>A9E6Q3_9FLAO</name>
<dbReference type="HOGENOM" id="CLU_3217588_0_0_10"/>
<evidence type="ECO:0000313" key="1">
    <source>
        <dbReference type="EMBL" id="EDP95069.1"/>
    </source>
</evidence>
<keyword evidence="2" id="KW-1185">Reference proteome</keyword>
<dbReference type="EMBL" id="ABIB01000011">
    <property type="protein sequence ID" value="EDP95069.1"/>
    <property type="molecule type" value="Genomic_DNA"/>
</dbReference>
<gene>
    <name evidence="1" type="ORF">KAOT1_01999</name>
</gene>
<dbReference type="Proteomes" id="UP000002945">
    <property type="component" value="Unassembled WGS sequence"/>
</dbReference>
<sequence>MGFKAIIYDFLGYLNLLKKNEIIKFSNISELLKTKKALNLSAFI</sequence>
<protein>
    <submittedName>
        <fullName evidence="1">Uncharacterized protein</fullName>
    </submittedName>
</protein>
<organism evidence="1 2">
    <name type="scientific">Kordia algicida OT-1</name>
    <dbReference type="NCBI Taxonomy" id="391587"/>
    <lineage>
        <taxon>Bacteria</taxon>
        <taxon>Pseudomonadati</taxon>
        <taxon>Bacteroidota</taxon>
        <taxon>Flavobacteriia</taxon>
        <taxon>Flavobacteriales</taxon>
        <taxon>Flavobacteriaceae</taxon>
        <taxon>Kordia</taxon>
    </lineage>
</organism>
<evidence type="ECO:0000313" key="2">
    <source>
        <dbReference type="Proteomes" id="UP000002945"/>
    </source>
</evidence>
<accession>A9E6Q3</accession>
<dbReference type="AlphaFoldDB" id="A9E6Q3"/>
<comment type="caution">
    <text evidence="1">The sequence shown here is derived from an EMBL/GenBank/DDBJ whole genome shotgun (WGS) entry which is preliminary data.</text>
</comment>
<reference evidence="1 2" key="1">
    <citation type="journal article" date="2011" name="J. Bacteriol.">
        <title>Genome sequence of the algicidal bacterium Kordia algicida OT-1.</title>
        <authorList>
            <person name="Lee H.S."/>
            <person name="Kang S.G."/>
            <person name="Kwon K.K."/>
            <person name="Lee J.H."/>
            <person name="Kim S.J."/>
        </authorList>
    </citation>
    <scope>NUCLEOTIDE SEQUENCE [LARGE SCALE GENOMIC DNA]</scope>
    <source>
        <strain evidence="1 2">OT-1</strain>
    </source>
</reference>
<proteinExistence type="predicted"/>